<evidence type="ECO:0000256" key="4">
    <source>
        <dbReference type="ARBA" id="ARBA00022692"/>
    </source>
</evidence>
<gene>
    <name evidence="8" type="ORF">J2S13_000437</name>
</gene>
<dbReference type="Proteomes" id="UP001237207">
    <property type="component" value="Unassembled WGS sequence"/>
</dbReference>
<feature type="transmembrane region" description="Helical" evidence="7">
    <location>
        <begin position="407"/>
        <end position="426"/>
    </location>
</feature>
<comment type="caution">
    <text evidence="8">The sequence shown here is derived from an EMBL/GenBank/DDBJ whole genome shotgun (WGS) entry which is preliminary data.</text>
</comment>
<dbReference type="PANTHER" id="PTHR42810:SF1">
    <property type="entry name" value="PURINE PERMEASE YWDJ-RELATED"/>
    <property type="match status" value="1"/>
</dbReference>
<sequence>MKNLLSAIQWMAFMMASSIVAPIAIAGIFHLNATDTADFVQRTIFILGLSGILQGIIGHRLPVSEGPAGLWWGVFAIYAGFVGTIYTSETESLQALQGGLLMSGVIFILLAAFGVIEKLSKLFTPTITFIYLMLLILQLSGSFMKGMMGLPNEGGMIQLPVMISSMITLIVAFYFGSHKIAFVRQYSVIISITVGWGLFALLGLAPHIPDTNGKWIHLPQLFVFGAPIFDSGTMVTAAFTTLLLIANMIASIRVMEETLAKWVKVEPKRRYRASGLTAGINQMLAGAFSAVGSVPISGSAGFVMQTKVFSVRPFLVGSGFVVIVSLIPPVMNTLSAIPAPVGYAVTFVIFSKMVGLAFSELDKEEDIKRSRTVAGVAFLSGVGAMFLPSSAFQDLPVIVTSVLNNGLIFGTIVAIIVEQWLIYFYNPKKDGMNRAKERKEA</sequence>
<accession>A0AAJ1SZG5</accession>
<dbReference type="RefSeq" id="WP_307256044.1">
    <property type="nucleotide sequence ID" value="NZ_JAUSUC010000003.1"/>
</dbReference>
<feature type="transmembrane region" description="Helical" evidence="7">
    <location>
        <begin position="314"/>
        <end position="331"/>
    </location>
</feature>
<reference evidence="8" key="1">
    <citation type="submission" date="2023-07" db="EMBL/GenBank/DDBJ databases">
        <title>Genomic Encyclopedia of Type Strains, Phase IV (KMG-IV): sequencing the most valuable type-strain genomes for metagenomic binning, comparative biology and taxonomic classification.</title>
        <authorList>
            <person name="Goeker M."/>
        </authorList>
    </citation>
    <scope>NUCLEOTIDE SEQUENCE</scope>
    <source>
        <strain evidence="8">DSM 23947</strain>
    </source>
</reference>
<dbReference type="AlphaFoldDB" id="A0AAJ1SZG5"/>
<feature type="transmembrane region" description="Helical" evidence="7">
    <location>
        <begin position="39"/>
        <end position="57"/>
    </location>
</feature>
<dbReference type="PANTHER" id="PTHR42810">
    <property type="entry name" value="PURINE PERMEASE C1399.01C-RELATED"/>
    <property type="match status" value="1"/>
</dbReference>
<keyword evidence="3" id="KW-0813">Transport</keyword>
<evidence type="ECO:0000313" key="9">
    <source>
        <dbReference type="Proteomes" id="UP001237207"/>
    </source>
</evidence>
<comment type="subcellular location">
    <subcellularLocation>
        <location evidence="1">Membrane</location>
        <topology evidence="1">Multi-pass membrane protein</topology>
    </subcellularLocation>
</comment>
<feature type="transmembrane region" description="Helical" evidence="7">
    <location>
        <begin position="156"/>
        <end position="176"/>
    </location>
</feature>
<evidence type="ECO:0000256" key="7">
    <source>
        <dbReference type="SAM" id="Phobius"/>
    </source>
</evidence>
<evidence type="ECO:0000256" key="1">
    <source>
        <dbReference type="ARBA" id="ARBA00004141"/>
    </source>
</evidence>
<evidence type="ECO:0000313" key="8">
    <source>
        <dbReference type="EMBL" id="MDQ0214042.1"/>
    </source>
</evidence>
<evidence type="ECO:0000256" key="2">
    <source>
        <dbReference type="ARBA" id="ARBA00008821"/>
    </source>
</evidence>
<dbReference type="NCBIfam" id="NF037981">
    <property type="entry name" value="NCS2_1"/>
    <property type="match status" value="1"/>
</dbReference>
<dbReference type="Pfam" id="PF00860">
    <property type="entry name" value="Xan_ur_permease"/>
    <property type="match status" value="1"/>
</dbReference>
<dbReference type="InterPro" id="IPR006043">
    <property type="entry name" value="NCS2"/>
</dbReference>
<keyword evidence="5 7" id="KW-1133">Transmembrane helix</keyword>
<keyword evidence="4 7" id="KW-0812">Transmembrane</keyword>
<feature type="transmembrane region" description="Helical" evidence="7">
    <location>
        <begin position="221"/>
        <end position="245"/>
    </location>
</feature>
<evidence type="ECO:0000256" key="6">
    <source>
        <dbReference type="ARBA" id="ARBA00023136"/>
    </source>
</evidence>
<proteinExistence type="inferred from homology"/>
<dbReference type="EMBL" id="JAUSUC010000003">
    <property type="protein sequence ID" value="MDQ0214042.1"/>
    <property type="molecule type" value="Genomic_DNA"/>
</dbReference>
<dbReference type="GO" id="GO:0042907">
    <property type="term" value="F:xanthine transmembrane transporter activity"/>
    <property type="evidence" value="ECO:0007669"/>
    <property type="project" value="TreeGrafter"/>
</dbReference>
<evidence type="ECO:0000256" key="5">
    <source>
        <dbReference type="ARBA" id="ARBA00022989"/>
    </source>
</evidence>
<feature type="transmembrane region" description="Helical" evidence="7">
    <location>
        <begin position="188"/>
        <end position="209"/>
    </location>
</feature>
<evidence type="ECO:0000256" key="3">
    <source>
        <dbReference type="ARBA" id="ARBA00022448"/>
    </source>
</evidence>
<feature type="transmembrane region" description="Helical" evidence="7">
    <location>
        <begin position="337"/>
        <end position="358"/>
    </location>
</feature>
<protein>
    <submittedName>
        <fullName evidence="8">Xanthine/uracil permease</fullName>
    </submittedName>
</protein>
<feature type="transmembrane region" description="Helical" evidence="7">
    <location>
        <begin position="69"/>
        <end position="88"/>
    </location>
</feature>
<organism evidence="8 9">
    <name type="scientific">Oikeobacillus pervagus</name>
    <dbReference type="NCBI Taxonomy" id="1325931"/>
    <lineage>
        <taxon>Bacteria</taxon>
        <taxon>Bacillati</taxon>
        <taxon>Bacillota</taxon>
        <taxon>Bacilli</taxon>
        <taxon>Bacillales</taxon>
        <taxon>Bacillaceae</taxon>
        <taxon>Oikeobacillus</taxon>
    </lineage>
</organism>
<feature type="transmembrane region" description="Helical" evidence="7">
    <location>
        <begin position="122"/>
        <end position="144"/>
    </location>
</feature>
<feature type="transmembrane region" description="Helical" evidence="7">
    <location>
        <begin position="370"/>
        <end position="387"/>
    </location>
</feature>
<feature type="transmembrane region" description="Helical" evidence="7">
    <location>
        <begin position="12"/>
        <end position="33"/>
    </location>
</feature>
<keyword evidence="9" id="KW-1185">Reference proteome</keyword>
<name>A0AAJ1SZG5_9BACI</name>
<keyword evidence="6 7" id="KW-0472">Membrane</keyword>
<comment type="similarity">
    <text evidence="2">Belongs to the nucleobase:cation symporter-2 (NCS2) (TC 2.A.40) family.</text>
</comment>
<dbReference type="GO" id="GO:0005886">
    <property type="term" value="C:plasma membrane"/>
    <property type="evidence" value="ECO:0007669"/>
    <property type="project" value="TreeGrafter"/>
</dbReference>
<feature type="transmembrane region" description="Helical" evidence="7">
    <location>
        <begin position="94"/>
        <end position="115"/>
    </location>
</feature>